<reference evidence="2" key="2">
    <citation type="submission" date="2021-03" db="UniProtKB">
        <authorList>
            <consortium name="EnsemblPlants"/>
        </authorList>
    </citation>
    <scope>IDENTIFICATION</scope>
</reference>
<feature type="region of interest" description="Disordered" evidence="1">
    <location>
        <begin position="122"/>
        <end position="165"/>
    </location>
</feature>
<proteinExistence type="predicted"/>
<evidence type="ECO:0000256" key="1">
    <source>
        <dbReference type="SAM" id="MobiDB-lite"/>
    </source>
</evidence>
<organism evidence="2 3">
    <name type="scientific">Cannabis sativa</name>
    <name type="common">Hemp</name>
    <name type="synonym">Marijuana</name>
    <dbReference type="NCBI Taxonomy" id="3483"/>
    <lineage>
        <taxon>Eukaryota</taxon>
        <taxon>Viridiplantae</taxon>
        <taxon>Streptophyta</taxon>
        <taxon>Embryophyta</taxon>
        <taxon>Tracheophyta</taxon>
        <taxon>Spermatophyta</taxon>
        <taxon>Magnoliopsida</taxon>
        <taxon>eudicotyledons</taxon>
        <taxon>Gunneridae</taxon>
        <taxon>Pentapetalae</taxon>
        <taxon>rosids</taxon>
        <taxon>fabids</taxon>
        <taxon>Rosales</taxon>
        <taxon>Cannabaceae</taxon>
        <taxon>Cannabis</taxon>
    </lineage>
</organism>
<dbReference type="EnsemblPlants" id="evm.model.09.653">
    <property type="protein sequence ID" value="cds.evm.model.09.653"/>
    <property type="gene ID" value="evm.TU.09.653"/>
</dbReference>
<dbReference type="Proteomes" id="UP000596661">
    <property type="component" value="Chromosome 9"/>
</dbReference>
<accession>A0A803QGY1</accession>
<dbReference type="Gramene" id="evm.model.09.653">
    <property type="protein sequence ID" value="cds.evm.model.09.653"/>
    <property type="gene ID" value="evm.TU.09.653"/>
</dbReference>
<sequence>MPHSDQDYEHPNHVELDNLKFEVVIFKPQTHKPQSILEINGKKIRKHSLRASQEETLACYRQYIDEIIEGDHNFDIMAPKAQKFKMPQNANVTFKAELIKSKLFPPSRLLNDEGCSTGDSSWIGAWSVEQQTKEEEDVSSDKENEVEVADVEEDNVPSKSPTMKT</sequence>
<evidence type="ECO:0000313" key="3">
    <source>
        <dbReference type="Proteomes" id="UP000596661"/>
    </source>
</evidence>
<keyword evidence="3" id="KW-1185">Reference proteome</keyword>
<feature type="compositionally biased region" description="Acidic residues" evidence="1">
    <location>
        <begin position="146"/>
        <end position="155"/>
    </location>
</feature>
<evidence type="ECO:0000313" key="2">
    <source>
        <dbReference type="EnsemblPlants" id="cds.evm.model.09.653"/>
    </source>
</evidence>
<dbReference type="EMBL" id="UZAU01000728">
    <property type="status" value="NOT_ANNOTATED_CDS"/>
    <property type="molecule type" value="Genomic_DNA"/>
</dbReference>
<reference evidence="2" key="1">
    <citation type="submission" date="2018-11" db="EMBL/GenBank/DDBJ databases">
        <authorList>
            <person name="Grassa J C."/>
        </authorList>
    </citation>
    <scope>NUCLEOTIDE SEQUENCE [LARGE SCALE GENOMIC DNA]</scope>
</reference>
<dbReference type="AlphaFoldDB" id="A0A803QGY1"/>
<protein>
    <submittedName>
        <fullName evidence="2">Uncharacterized protein</fullName>
    </submittedName>
</protein>
<name>A0A803QGY1_CANSA</name>